<sequence>MDQILRYWRAIRSAVRASCSKGLVGTFEFWVVVTLIALATGGVFFLILYSDEVAQNGEFGQHGVVTLGQVVDESICSNGTRFGHEYCYDILFTTADGEQVVFGARGLTSYRAGLGVLPKTMFVQYLPYRPTSARLAGDSGEGGLLLGLGLAMTGFALFCLFGLIRAQVAWYSMQELLEHLESLIDKRCFDEAVDFAMGNSNLEDRNTLLATLILRLFELKKVHHAQQILAREDIPDLEKAFGAQGMEIR</sequence>
<feature type="transmembrane region" description="Helical" evidence="1">
    <location>
        <begin position="29"/>
        <end position="49"/>
    </location>
</feature>
<evidence type="ECO:0000313" key="3">
    <source>
        <dbReference type="Proteomes" id="UP000254260"/>
    </source>
</evidence>
<feature type="transmembrane region" description="Helical" evidence="1">
    <location>
        <begin position="144"/>
        <end position="164"/>
    </location>
</feature>
<accession>A0A379INF1</accession>
<proteinExistence type="predicted"/>
<gene>
    <name evidence="2" type="ORF">NCTC10899_00490</name>
</gene>
<evidence type="ECO:0000313" key="2">
    <source>
        <dbReference type="EMBL" id="SUD37732.1"/>
    </source>
</evidence>
<dbReference type="AlphaFoldDB" id="A0A379INF1"/>
<keyword evidence="1" id="KW-1133">Transmembrane helix</keyword>
<evidence type="ECO:0000256" key="1">
    <source>
        <dbReference type="SAM" id="Phobius"/>
    </source>
</evidence>
<dbReference type="EMBL" id="UGUU01000001">
    <property type="protein sequence ID" value="SUD37732.1"/>
    <property type="molecule type" value="Genomic_DNA"/>
</dbReference>
<keyword evidence="1" id="KW-0812">Transmembrane</keyword>
<name>A0A379INF1_ECTME</name>
<protein>
    <submittedName>
        <fullName evidence="2">Uncharacterized protein</fullName>
    </submittedName>
</protein>
<organism evidence="2 3">
    <name type="scientific">Ectopseudomonas mendocina</name>
    <name type="common">Pseudomonas mendocina</name>
    <dbReference type="NCBI Taxonomy" id="300"/>
    <lineage>
        <taxon>Bacteria</taxon>
        <taxon>Pseudomonadati</taxon>
        <taxon>Pseudomonadota</taxon>
        <taxon>Gammaproteobacteria</taxon>
        <taxon>Pseudomonadales</taxon>
        <taxon>Pseudomonadaceae</taxon>
        <taxon>Ectopseudomonas</taxon>
    </lineage>
</organism>
<dbReference type="RefSeq" id="WP_115290347.1">
    <property type="nucleotide sequence ID" value="NZ_UGUU01000001.1"/>
</dbReference>
<keyword evidence="1" id="KW-0472">Membrane</keyword>
<reference evidence="2 3" key="1">
    <citation type="submission" date="2018-06" db="EMBL/GenBank/DDBJ databases">
        <authorList>
            <consortium name="Pathogen Informatics"/>
            <person name="Doyle S."/>
        </authorList>
    </citation>
    <scope>NUCLEOTIDE SEQUENCE [LARGE SCALE GENOMIC DNA]</scope>
    <source>
        <strain evidence="2 3">NCTC10899</strain>
    </source>
</reference>
<dbReference type="Proteomes" id="UP000254260">
    <property type="component" value="Unassembled WGS sequence"/>
</dbReference>